<feature type="region of interest" description="Disordered" evidence="1">
    <location>
        <begin position="1"/>
        <end position="21"/>
    </location>
</feature>
<evidence type="ECO:0000313" key="4">
    <source>
        <dbReference type="Proteomes" id="UP000596742"/>
    </source>
</evidence>
<dbReference type="OrthoDB" id="6129421at2759"/>
<keyword evidence="2" id="KW-1133">Transmembrane helix</keyword>
<keyword evidence="2" id="KW-0812">Transmembrane</keyword>
<evidence type="ECO:0000313" key="3">
    <source>
        <dbReference type="EMBL" id="VDI35550.1"/>
    </source>
</evidence>
<sequence>MDNGHNVKFLQTTSSSSEKDEDIEIVSEQYLPVETEKPVRRKPRKSILDDIRIFQDAAARKKLTRWIMVLGGVFIFLSGILLIVTLNMSKDIDDKVRDSNELLRPQADIKAKVDEPYVIAEQNITKGRL</sequence>
<evidence type="ECO:0000256" key="2">
    <source>
        <dbReference type="SAM" id="Phobius"/>
    </source>
</evidence>
<reference evidence="3" key="1">
    <citation type="submission" date="2018-11" db="EMBL/GenBank/DDBJ databases">
        <authorList>
            <person name="Alioto T."/>
            <person name="Alioto T."/>
        </authorList>
    </citation>
    <scope>NUCLEOTIDE SEQUENCE</scope>
</reference>
<accession>A0A8B6EKS6</accession>
<keyword evidence="2" id="KW-0472">Membrane</keyword>
<keyword evidence="4" id="KW-1185">Reference proteome</keyword>
<name>A0A8B6EKS6_MYTGA</name>
<gene>
    <name evidence="3" type="ORF">MGAL_10B082660</name>
</gene>
<proteinExistence type="predicted"/>
<feature type="transmembrane region" description="Helical" evidence="2">
    <location>
        <begin position="66"/>
        <end position="87"/>
    </location>
</feature>
<dbReference type="EMBL" id="UYJE01005247">
    <property type="protein sequence ID" value="VDI35550.1"/>
    <property type="molecule type" value="Genomic_DNA"/>
</dbReference>
<dbReference type="Proteomes" id="UP000596742">
    <property type="component" value="Unassembled WGS sequence"/>
</dbReference>
<protein>
    <submittedName>
        <fullName evidence="3">Uncharacterized protein</fullName>
    </submittedName>
</protein>
<evidence type="ECO:0000256" key="1">
    <source>
        <dbReference type="SAM" id="MobiDB-lite"/>
    </source>
</evidence>
<dbReference type="AlphaFoldDB" id="A0A8B6EKS6"/>
<organism evidence="3 4">
    <name type="scientific">Mytilus galloprovincialis</name>
    <name type="common">Mediterranean mussel</name>
    <dbReference type="NCBI Taxonomy" id="29158"/>
    <lineage>
        <taxon>Eukaryota</taxon>
        <taxon>Metazoa</taxon>
        <taxon>Spiralia</taxon>
        <taxon>Lophotrochozoa</taxon>
        <taxon>Mollusca</taxon>
        <taxon>Bivalvia</taxon>
        <taxon>Autobranchia</taxon>
        <taxon>Pteriomorphia</taxon>
        <taxon>Mytilida</taxon>
        <taxon>Mytiloidea</taxon>
        <taxon>Mytilidae</taxon>
        <taxon>Mytilinae</taxon>
        <taxon>Mytilus</taxon>
    </lineage>
</organism>
<comment type="caution">
    <text evidence="3">The sequence shown here is derived from an EMBL/GenBank/DDBJ whole genome shotgun (WGS) entry which is preliminary data.</text>
</comment>